<dbReference type="GO" id="GO:0005783">
    <property type="term" value="C:endoplasmic reticulum"/>
    <property type="evidence" value="ECO:0007669"/>
    <property type="project" value="Ensembl"/>
</dbReference>
<evidence type="ECO:0000256" key="6">
    <source>
        <dbReference type="ARBA" id="ARBA00023136"/>
    </source>
</evidence>
<dbReference type="GO" id="GO:0097116">
    <property type="term" value="P:gephyrin clustering involved in postsynaptic density assembly"/>
    <property type="evidence" value="ECO:0007669"/>
    <property type="project" value="Ensembl"/>
</dbReference>
<dbReference type="OrthoDB" id="331948at2759"/>
<dbReference type="GO" id="GO:0032230">
    <property type="term" value="P:positive regulation of synaptic transmission, GABAergic"/>
    <property type="evidence" value="ECO:0007669"/>
    <property type="project" value="Ensembl"/>
</dbReference>
<dbReference type="GeneID" id="114589365"/>
<gene>
    <name evidence="13" type="primary">ZDHHC12</name>
</gene>
<comment type="domain">
    <text evidence="11">The DHHC domain is required for palmitoyltransferase activity.</text>
</comment>
<dbReference type="GO" id="GO:0097112">
    <property type="term" value="P:gamma-aminobutyric acid receptor clustering"/>
    <property type="evidence" value="ECO:0007669"/>
    <property type="project" value="Ensembl"/>
</dbReference>
<evidence type="ECO:0000259" key="12">
    <source>
        <dbReference type="Pfam" id="PF01529"/>
    </source>
</evidence>
<dbReference type="GO" id="GO:0005794">
    <property type="term" value="C:Golgi apparatus"/>
    <property type="evidence" value="ECO:0007669"/>
    <property type="project" value="Ensembl"/>
</dbReference>
<evidence type="ECO:0000313" key="13">
    <source>
        <dbReference type="Ensembl" id="ENSPMRP00000033832.1"/>
    </source>
</evidence>
<sequence length="269" mass="31285">MMAWRGARGSGGFMVRAVYVGLTCGVLLGLFLYPTDLQRQEEQGDLLQPLLFLALVLCSMSLYFVVSLMDPGYVEHDEEEKEPVSDEKEAMSSQETLNLRLRRCGYCLLKQPMRARHCQACRHCVRRYDHHCPWIYNCVGERNHPFFVAYLAVQLVVLLWALPVAWSGLDFEHPSWAWFQYNLLLLLSFLVVAVFTVVMILLLGCHLYLASHNTTTWEFMSRHRISYLRDCEVENPFDRGIFLNLWQFFCTCRLIAWETLYPEVGGHTV</sequence>
<keyword evidence="7" id="KW-0564">Palmitate</keyword>
<evidence type="ECO:0000256" key="8">
    <source>
        <dbReference type="ARBA" id="ARBA00023288"/>
    </source>
</evidence>
<keyword evidence="3 11" id="KW-0808">Transferase</keyword>
<dbReference type="GO" id="GO:0006612">
    <property type="term" value="P:protein targeting to membrane"/>
    <property type="evidence" value="ECO:0007669"/>
    <property type="project" value="TreeGrafter"/>
</dbReference>
<name>A0A670KGH8_PODMU</name>
<dbReference type="InterPro" id="IPR039859">
    <property type="entry name" value="PFA4/ZDH16/20/ERF2-like"/>
</dbReference>
<dbReference type="GO" id="GO:0061740">
    <property type="term" value="P:protein targeting to lysosome involved in chaperone-mediated autophagy"/>
    <property type="evidence" value="ECO:0007669"/>
    <property type="project" value="Ensembl"/>
</dbReference>
<dbReference type="GO" id="GO:0051932">
    <property type="term" value="P:synaptic transmission, GABAergic"/>
    <property type="evidence" value="ECO:0007669"/>
    <property type="project" value="Ensembl"/>
</dbReference>
<feature type="transmembrane region" description="Helical" evidence="11">
    <location>
        <begin position="146"/>
        <end position="166"/>
    </location>
</feature>
<feature type="transmembrane region" description="Helical" evidence="11">
    <location>
        <begin position="186"/>
        <end position="210"/>
    </location>
</feature>
<keyword evidence="5 11" id="KW-1133">Transmembrane helix</keyword>
<evidence type="ECO:0000256" key="2">
    <source>
        <dbReference type="ARBA" id="ARBA00008574"/>
    </source>
</evidence>
<evidence type="ECO:0000256" key="1">
    <source>
        <dbReference type="ARBA" id="ARBA00004127"/>
    </source>
</evidence>
<dbReference type="Pfam" id="PF01529">
    <property type="entry name" value="DHHC"/>
    <property type="match status" value="1"/>
</dbReference>
<dbReference type="GO" id="GO:0019706">
    <property type="term" value="F:protein-cysteine S-palmitoyltransferase activity"/>
    <property type="evidence" value="ECO:0007669"/>
    <property type="project" value="UniProtKB-EC"/>
</dbReference>
<reference evidence="13" key="1">
    <citation type="submission" date="2025-08" db="UniProtKB">
        <authorList>
            <consortium name="Ensembl"/>
        </authorList>
    </citation>
    <scope>IDENTIFICATION</scope>
</reference>
<keyword evidence="6 11" id="KW-0472">Membrane</keyword>
<evidence type="ECO:0000256" key="10">
    <source>
        <dbReference type="ARBA" id="ARBA00047790"/>
    </source>
</evidence>
<organism evidence="13 14">
    <name type="scientific">Podarcis muralis</name>
    <name type="common">Wall lizard</name>
    <name type="synonym">Lacerta muralis</name>
    <dbReference type="NCBI Taxonomy" id="64176"/>
    <lineage>
        <taxon>Eukaryota</taxon>
        <taxon>Metazoa</taxon>
        <taxon>Chordata</taxon>
        <taxon>Craniata</taxon>
        <taxon>Vertebrata</taxon>
        <taxon>Euteleostomi</taxon>
        <taxon>Lepidosauria</taxon>
        <taxon>Squamata</taxon>
        <taxon>Bifurcata</taxon>
        <taxon>Unidentata</taxon>
        <taxon>Episquamata</taxon>
        <taxon>Laterata</taxon>
        <taxon>Lacertibaenia</taxon>
        <taxon>Lacertidae</taxon>
        <taxon>Podarcis</taxon>
    </lineage>
</organism>
<evidence type="ECO:0000256" key="4">
    <source>
        <dbReference type="ARBA" id="ARBA00022692"/>
    </source>
</evidence>
<dbReference type="GO" id="GO:1900226">
    <property type="term" value="P:negative regulation of NLRP3 inflammasome complex assembly"/>
    <property type="evidence" value="ECO:0007669"/>
    <property type="project" value="Ensembl"/>
</dbReference>
<dbReference type="GeneTree" id="ENSGT00940000156902"/>
<dbReference type="PROSITE" id="PS50216">
    <property type="entry name" value="DHHC"/>
    <property type="match status" value="1"/>
</dbReference>
<keyword evidence="4 11" id="KW-0812">Transmembrane</keyword>
<evidence type="ECO:0000256" key="7">
    <source>
        <dbReference type="ARBA" id="ARBA00023139"/>
    </source>
</evidence>
<proteinExistence type="inferred from homology"/>
<dbReference type="AlphaFoldDB" id="A0A670KGH8"/>
<keyword evidence="9 11" id="KW-0012">Acyltransferase</keyword>
<dbReference type="RefSeq" id="XP_028571561.1">
    <property type="nucleotide sequence ID" value="XM_028715728.1"/>
</dbReference>
<evidence type="ECO:0000256" key="3">
    <source>
        <dbReference type="ARBA" id="ARBA00022679"/>
    </source>
</evidence>
<dbReference type="InterPro" id="IPR001594">
    <property type="entry name" value="Palmitoyltrfase_DHHC"/>
</dbReference>
<reference evidence="13" key="2">
    <citation type="submission" date="2025-09" db="UniProtKB">
        <authorList>
            <consortium name="Ensembl"/>
        </authorList>
    </citation>
    <scope>IDENTIFICATION</scope>
</reference>
<protein>
    <recommendedName>
        <fullName evidence="11">Palmitoyltransferase</fullName>
        <ecNumber evidence="11">2.3.1.225</ecNumber>
    </recommendedName>
</protein>
<keyword evidence="8" id="KW-0449">Lipoprotein</keyword>
<comment type="subcellular location">
    <subcellularLocation>
        <location evidence="1">Endomembrane system</location>
        <topology evidence="1">Multi-pass membrane protein</topology>
    </subcellularLocation>
</comment>
<evidence type="ECO:0000256" key="5">
    <source>
        <dbReference type="ARBA" id="ARBA00022989"/>
    </source>
</evidence>
<dbReference type="PANTHER" id="PTHR22883:SF301">
    <property type="entry name" value="PALMITOYLTRANSFERASE ZDHHC12"/>
    <property type="match status" value="1"/>
</dbReference>
<comment type="catalytic activity">
    <reaction evidence="10">
        <text>L-cysteinyl-[protein] + hexadecanoyl-CoA = S-hexadecanoyl-L-cysteinyl-[protein] + CoA</text>
        <dbReference type="Rhea" id="RHEA:36683"/>
        <dbReference type="Rhea" id="RHEA-COMP:10131"/>
        <dbReference type="Rhea" id="RHEA-COMP:11032"/>
        <dbReference type="ChEBI" id="CHEBI:29950"/>
        <dbReference type="ChEBI" id="CHEBI:57287"/>
        <dbReference type="ChEBI" id="CHEBI:57379"/>
        <dbReference type="ChEBI" id="CHEBI:74151"/>
        <dbReference type="EC" id="2.3.1.225"/>
    </reaction>
    <physiologicalReaction direction="left-to-right" evidence="10">
        <dbReference type="Rhea" id="RHEA:36684"/>
    </physiologicalReaction>
</comment>
<dbReference type="OMA" id="TWELWFR"/>
<dbReference type="Proteomes" id="UP000472272">
    <property type="component" value="Unplaced"/>
</dbReference>
<feature type="transmembrane region" description="Helical" evidence="11">
    <location>
        <begin position="46"/>
        <end position="66"/>
    </location>
</feature>
<accession>A0A670KGH8</accession>
<keyword evidence="14" id="KW-1185">Reference proteome</keyword>
<feature type="transmembrane region" description="Helical" evidence="11">
    <location>
        <begin position="12"/>
        <end position="34"/>
    </location>
</feature>
<dbReference type="KEGG" id="pmua:114589365"/>
<evidence type="ECO:0000256" key="9">
    <source>
        <dbReference type="ARBA" id="ARBA00023315"/>
    </source>
</evidence>
<dbReference type="EC" id="2.3.1.225" evidence="11"/>
<dbReference type="Ensembl" id="ENSPMRT00000035885.1">
    <property type="protein sequence ID" value="ENSPMRP00000033832.1"/>
    <property type="gene ID" value="ENSPMRG00000021947.1"/>
</dbReference>
<comment type="similarity">
    <text evidence="2 11">Belongs to the DHHC palmitoyltransferase family.</text>
</comment>
<dbReference type="GO" id="GO:0005886">
    <property type="term" value="C:plasma membrane"/>
    <property type="evidence" value="ECO:0007669"/>
    <property type="project" value="GOC"/>
</dbReference>
<dbReference type="CTD" id="84885"/>
<evidence type="ECO:0000256" key="11">
    <source>
        <dbReference type="RuleBase" id="RU079119"/>
    </source>
</evidence>
<dbReference type="PANTHER" id="PTHR22883">
    <property type="entry name" value="ZINC FINGER DHHC DOMAIN CONTAINING PROTEIN"/>
    <property type="match status" value="1"/>
</dbReference>
<feature type="domain" description="Palmitoyltransferase DHHC" evidence="12">
    <location>
        <begin position="102"/>
        <end position="221"/>
    </location>
</feature>
<dbReference type="GO" id="GO:0043197">
    <property type="term" value="C:dendritic spine"/>
    <property type="evidence" value="ECO:0007669"/>
    <property type="project" value="Ensembl"/>
</dbReference>
<evidence type="ECO:0000313" key="14">
    <source>
        <dbReference type="Proteomes" id="UP000472272"/>
    </source>
</evidence>